<organism evidence="1">
    <name type="scientific">marine sediment metagenome</name>
    <dbReference type="NCBI Taxonomy" id="412755"/>
    <lineage>
        <taxon>unclassified sequences</taxon>
        <taxon>metagenomes</taxon>
        <taxon>ecological metagenomes</taxon>
    </lineage>
</organism>
<name>X1Q4L9_9ZZZZ</name>
<sequence length="80" mass="8375">GYGFNNTGGEFYAIGENPTSINTGIRATVNAIEGSEENYGINLWVYGTASIENYGIRTDSLSCGKSSSFIVIISATALGV</sequence>
<gene>
    <name evidence="1" type="ORF">S06H3_54278</name>
</gene>
<accession>X1Q4L9</accession>
<protein>
    <submittedName>
        <fullName evidence="1">Uncharacterized protein</fullName>
    </submittedName>
</protein>
<comment type="caution">
    <text evidence="1">The sequence shown here is derived from an EMBL/GenBank/DDBJ whole genome shotgun (WGS) entry which is preliminary data.</text>
</comment>
<reference evidence="1" key="1">
    <citation type="journal article" date="2014" name="Front. Microbiol.">
        <title>High frequency of phylogenetically diverse reductive dehalogenase-homologous genes in deep subseafloor sedimentary metagenomes.</title>
        <authorList>
            <person name="Kawai M."/>
            <person name="Futagami T."/>
            <person name="Toyoda A."/>
            <person name="Takaki Y."/>
            <person name="Nishi S."/>
            <person name="Hori S."/>
            <person name="Arai W."/>
            <person name="Tsubouchi T."/>
            <person name="Morono Y."/>
            <person name="Uchiyama I."/>
            <person name="Ito T."/>
            <person name="Fujiyama A."/>
            <person name="Inagaki F."/>
            <person name="Takami H."/>
        </authorList>
    </citation>
    <scope>NUCLEOTIDE SEQUENCE</scope>
    <source>
        <strain evidence="1">Expedition CK06-06</strain>
    </source>
</reference>
<feature type="non-terminal residue" evidence="1">
    <location>
        <position position="1"/>
    </location>
</feature>
<proteinExistence type="predicted"/>
<evidence type="ECO:0000313" key="1">
    <source>
        <dbReference type="EMBL" id="GAI49701.1"/>
    </source>
</evidence>
<dbReference type="EMBL" id="BARV01034702">
    <property type="protein sequence ID" value="GAI49701.1"/>
    <property type="molecule type" value="Genomic_DNA"/>
</dbReference>
<dbReference type="AlphaFoldDB" id="X1Q4L9"/>